<evidence type="ECO:0000256" key="2">
    <source>
        <dbReference type="ARBA" id="ARBA00007639"/>
    </source>
</evidence>
<accession>A0ABS6T4U8</accession>
<evidence type="ECO:0000313" key="5">
    <source>
        <dbReference type="EMBL" id="MBV7380254.1"/>
    </source>
</evidence>
<organism evidence="5 6">
    <name type="scientific">Maritimibacter dapengensis</name>
    <dbReference type="NCBI Taxonomy" id="2836868"/>
    <lineage>
        <taxon>Bacteria</taxon>
        <taxon>Pseudomonadati</taxon>
        <taxon>Pseudomonadota</taxon>
        <taxon>Alphaproteobacteria</taxon>
        <taxon>Rhodobacterales</taxon>
        <taxon>Roseobacteraceae</taxon>
        <taxon>Maritimibacter</taxon>
    </lineage>
</organism>
<keyword evidence="3" id="KW-0732">Signal</keyword>
<dbReference type="PROSITE" id="PS00356">
    <property type="entry name" value="HTH_LACI_1"/>
    <property type="match status" value="1"/>
</dbReference>
<dbReference type="CDD" id="cd01392">
    <property type="entry name" value="HTH_LacI"/>
    <property type="match status" value="1"/>
</dbReference>
<keyword evidence="5" id="KW-0238">DNA-binding</keyword>
<dbReference type="EMBL" id="JAHUZE010000003">
    <property type="protein sequence ID" value="MBV7380254.1"/>
    <property type="molecule type" value="Genomic_DNA"/>
</dbReference>
<dbReference type="PANTHER" id="PTHR46847:SF1">
    <property type="entry name" value="D-ALLOSE-BINDING PERIPLASMIC PROTEIN-RELATED"/>
    <property type="match status" value="1"/>
</dbReference>
<sequence length="346" mass="38372">MLKQRVTIADLARESGVSISTVNRILAGAENVRGATIEHVQQVAEKIGFYGTGVLSARREDALPHFRFGFLLQQSTRDLYRLFGEKVREAASARRDERIDCLVDFVDRLEPSNIAGRLRALGKECDAVALIAADHPLIGQAIRELRDNGTSVVTYITDQSAPERAGFVGTDNWKLGRTAAFFITQMTQGRGRIAVFIGNHRYQCQDVADAAFRSYIREHAPDLIVNESEPTHEDSSHAYEMVRDLIAKHEDLRGILIVGGGISGVLRALREAPEDRRSQIKLVCRDIGPETRKGLTEGLITAALCHPMDQTSETLIQTMIDVATRDEPGPTLQKTIPFEIITQENI</sequence>
<protein>
    <submittedName>
        <fullName evidence="5">LacI family DNA-binding transcriptional regulator</fullName>
    </submittedName>
</protein>
<evidence type="ECO:0000259" key="4">
    <source>
        <dbReference type="PROSITE" id="PS50932"/>
    </source>
</evidence>
<dbReference type="Pfam" id="PF00356">
    <property type="entry name" value="LacI"/>
    <property type="match status" value="1"/>
</dbReference>
<proteinExistence type="inferred from homology"/>
<dbReference type="InterPro" id="IPR000843">
    <property type="entry name" value="HTH_LacI"/>
</dbReference>
<comment type="subcellular location">
    <subcellularLocation>
        <location evidence="1">Cell envelope</location>
    </subcellularLocation>
</comment>
<dbReference type="GO" id="GO:0003677">
    <property type="term" value="F:DNA binding"/>
    <property type="evidence" value="ECO:0007669"/>
    <property type="project" value="UniProtKB-KW"/>
</dbReference>
<dbReference type="RefSeq" id="WP_218393437.1">
    <property type="nucleotide sequence ID" value="NZ_JAHUZE010000003.1"/>
</dbReference>
<name>A0ABS6T4U8_9RHOB</name>
<comment type="caution">
    <text evidence="5">The sequence shown here is derived from an EMBL/GenBank/DDBJ whole genome shotgun (WGS) entry which is preliminary data.</text>
</comment>
<dbReference type="CDD" id="cd06307">
    <property type="entry name" value="PBP1_sugar_binding"/>
    <property type="match status" value="1"/>
</dbReference>
<evidence type="ECO:0000256" key="1">
    <source>
        <dbReference type="ARBA" id="ARBA00004196"/>
    </source>
</evidence>
<evidence type="ECO:0000313" key="6">
    <source>
        <dbReference type="Proteomes" id="UP000756530"/>
    </source>
</evidence>
<gene>
    <name evidence="5" type="ORF">KJP28_15090</name>
</gene>
<reference evidence="5 6" key="1">
    <citation type="submission" date="2021-05" db="EMBL/GenBank/DDBJ databases">
        <title>Culturable bacteria isolated from Daya Bay.</title>
        <authorList>
            <person name="Zheng W."/>
            <person name="Yu S."/>
            <person name="Huang Y."/>
        </authorList>
    </citation>
    <scope>NUCLEOTIDE SEQUENCE [LARGE SCALE GENOMIC DNA]</scope>
    <source>
        <strain evidence="5 6">DP4N28-5</strain>
    </source>
</reference>
<comment type="similarity">
    <text evidence="2">Belongs to the bacterial solute-binding protein 2 family.</text>
</comment>
<dbReference type="PANTHER" id="PTHR46847">
    <property type="entry name" value="D-ALLOSE-BINDING PERIPLASMIC PROTEIN-RELATED"/>
    <property type="match status" value="1"/>
</dbReference>
<feature type="domain" description="HTH lacI-type" evidence="4">
    <location>
        <begin position="6"/>
        <end position="49"/>
    </location>
</feature>
<dbReference type="Proteomes" id="UP000756530">
    <property type="component" value="Unassembled WGS sequence"/>
</dbReference>
<evidence type="ECO:0000256" key="3">
    <source>
        <dbReference type="ARBA" id="ARBA00022729"/>
    </source>
</evidence>
<dbReference type="SMART" id="SM00354">
    <property type="entry name" value="HTH_LACI"/>
    <property type="match status" value="1"/>
</dbReference>
<dbReference type="PROSITE" id="PS50932">
    <property type="entry name" value="HTH_LACI_2"/>
    <property type="match status" value="1"/>
</dbReference>
<keyword evidence="6" id="KW-1185">Reference proteome</keyword>
<dbReference type="InterPro" id="IPR025997">
    <property type="entry name" value="SBP_2_dom"/>
</dbReference>
<dbReference type="Pfam" id="PF13407">
    <property type="entry name" value="Peripla_BP_4"/>
    <property type="match status" value="1"/>
</dbReference>